<proteinExistence type="predicted"/>
<evidence type="ECO:0000313" key="3">
    <source>
        <dbReference type="Proteomes" id="UP001370758"/>
    </source>
</evidence>
<gene>
    <name evidence="2" type="ORF">TWF481_003001</name>
</gene>
<evidence type="ECO:0000256" key="1">
    <source>
        <dbReference type="SAM" id="MobiDB-lite"/>
    </source>
</evidence>
<name>A0AAV9VTU2_9PEZI</name>
<evidence type="ECO:0000313" key="2">
    <source>
        <dbReference type="EMBL" id="KAK6495956.1"/>
    </source>
</evidence>
<dbReference type="AlphaFoldDB" id="A0AAV9VTU2"/>
<accession>A0AAV9VTU2</accession>
<dbReference type="Proteomes" id="UP001370758">
    <property type="component" value="Unassembled WGS sequence"/>
</dbReference>
<keyword evidence="3" id="KW-1185">Reference proteome</keyword>
<feature type="region of interest" description="Disordered" evidence="1">
    <location>
        <begin position="95"/>
        <end position="124"/>
    </location>
</feature>
<organism evidence="2 3">
    <name type="scientific">Arthrobotrys musiformis</name>
    <dbReference type="NCBI Taxonomy" id="47236"/>
    <lineage>
        <taxon>Eukaryota</taxon>
        <taxon>Fungi</taxon>
        <taxon>Dikarya</taxon>
        <taxon>Ascomycota</taxon>
        <taxon>Pezizomycotina</taxon>
        <taxon>Orbiliomycetes</taxon>
        <taxon>Orbiliales</taxon>
        <taxon>Orbiliaceae</taxon>
        <taxon>Arthrobotrys</taxon>
    </lineage>
</organism>
<sequence length="232" mass="25435">MRWRICISIWQENKWRQSRLNTPTGDLGTGTEAPMGAPPAVVDSRVGTLLYGTDTEDAGPQSFVAKKRKATKPATARAARKRTEELASMIEQALAGSAEASAPSSSDSTMDEAPPKITNPSQYQNLDIPKFKKANKVDLSHLIDEVTGSRKIKGAKDGIKFDVMEEMRKTKWEIDLIDLVQLSPAVRAIVCDAFGIIRAPKAKKPKVAAKGALPMGCCFGLWPGKGFRFRRY</sequence>
<feature type="compositionally biased region" description="Low complexity" evidence="1">
    <location>
        <begin position="95"/>
        <end position="108"/>
    </location>
</feature>
<dbReference type="EMBL" id="JAVHJL010000012">
    <property type="protein sequence ID" value="KAK6495956.1"/>
    <property type="molecule type" value="Genomic_DNA"/>
</dbReference>
<comment type="caution">
    <text evidence="2">The sequence shown here is derived from an EMBL/GenBank/DDBJ whole genome shotgun (WGS) entry which is preliminary data.</text>
</comment>
<protein>
    <submittedName>
        <fullName evidence="2">Uncharacterized protein</fullName>
    </submittedName>
</protein>
<reference evidence="2 3" key="1">
    <citation type="submission" date="2023-08" db="EMBL/GenBank/DDBJ databases">
        <authorList>
            <person name="Palmer J.M."/>
        </authorList>
    </citation>
    <scope>NUCLEOTIDE SEQUENCE [LARGE SCALE GENOMIC DNA]</scope>
    <source>
        <strain evidence="2 3">TWF481</strain>
    </source>
</reference>